<keyword evidence="11 14" id="KW-1133">Transmembrane helix</keyword>
<dbReference type="InterPro" id="IPR036097">
    <property type="entry name" value="HisK_dim/P_sf"/>
</dbReference>
<evidence type="ECO:0000256" key="9">
    <source>
        <dbReference type="ARBA" id="ARBA00022777"/>
    </source>
</evidence>
<dbReference type="PANTHER" id="PTHR45528:SF1">
    <property type="entry name" value="SENSOR HISTIDINE KINASE CPXA"/>
    <property type="match status" value="1"/>
</dbReference>
<dbReference type="Pfam" id="PF02518">
    <property type="entry name" value="HATPase_c"/>
    <property type="match status" value="1"/>
</dbReference>
<dbReference type="InterPro" id="IPR003661">
    <property type="entry name" value="HisK_dim/P_dom"/>
</dbReference>
<reference evidence="16" key="2">
    <citation type="submission" date="2021-04" db="EMBL/GenBank/DDBJ databases">
        <authorList>
            <person name="Gilroy R."/>
        </authorList>
    </citation>
    <scope>NUCLEOTIDE SEQUENCE</scope>
    <source>
        <strain evidence="16">CHK192-8294</strain>
    </source>
</reference>
<keyword evidence="8" id="KW-0547">Nucleotide-binding</keyword>
<dbReference type="Pfam" id="PF00512">
    <property type="entry name" value="HisKA"/>
    <property type="match status" value="1"/>
</dbReference>
<evidence type="ECO:0000256" key="8">
    <source>
        <dbReference type="ARBA" id="ARBA00022741"/>
    </source>
</evidence>
<gene>
    <name evidence="16" type="ORF">H9712_09830</name>
</gene>
<proteinExistence type="predicted"/>
<dbReference type="InterPro" id="IPR005467">
    <property type="entry name" value="His_kinase_dom"/>
</dbReference>
<sequence>MKQLGTRLAVKAIAFLLALGTGVGGFWATLFILSQWDTLWTGVGYYSSNSCSQYMDNRMVQVVELARLLQYQAWEAPLSYLDQQRLSDLEYALDSERTNFCFTIRRNDSGALVYSNLEDGQTVESTVHTVLRDSIDVTYNDGSERRKDYFVWNGEKQFYLLYVVLDDGTEQLLTPTDAATAARYGYTFNGNSWDYNQAQDSRLLYMDLAIEYGVAYPLTVHDEFWDSSLDFSEYARYLPALAVLTVVLDVSCVLTCVFLCRVVGRRPGREGVVPSRFDRIPLDLLVLLEIWIVILLLAGGDPMAVALNANGPSTDVVVGLALISSGVGLCGLSLLLTLMTRIRAKILWTNTLVWRLIQVLGRAVRNAAHSWPLTGRVIVLFLLYLVGTFLTALTVVLVPVYQGLVLWLLCRWAIQWHRVRQGADHILGGDPSFKIDTRGLYLDLAQHAKQLNDLGGTISQAVDERIRSERFRAELITNVSHDLKTPLTSIINYVDLLKKQPIDNPQVQSYIEVLTRKSQRLKKLTEDLVEASKASTGTLPVHLERLGMVQLVQQALGEFEERFAQSNLTVVTLYPEEEVWIMADGHHLWRVIDNLLSNCNKYALEGTRVYLEITRQDNAAVFAVKNISRQQLNIPPEQLMERFVRGDTSRTTDGSGLGLSIARSLTELQHGQFDLSIDGDLFKATVTFQLAPPPEGEAEPQLPPPA</sequence>
<evidence type="ECO:0000256" key="1">
    <source>
        <dbReference type="ARBA" id="ARBA00000085"/>
    </source>
</evidence>
<dbReference type="SMART" id="SM00388">
    <property type="entry name" value="HisKA"/>
    <property type="match status" value="1"/>
</dbReference>
<organism evidence="16 17">
    <name type="scientific">Candidatus Flavonifractor intestinigallinarum</name>
    <dbReference type="NCBI Taxonomy" id="2838586"/>
    <lineage>
        <taxon>Bacteria</taxon>
        <taxon>Bacillati</taxon>
        <taxon>Bacillota</taxon>
        <taxon>Clostridia</taxon>
        <taxon>Eubacteriales</taxon>
        <taxon>Oscillospiraceae</taxon>
        <taxon>Flavonifractor</taxon>
    </lineage>
</organism>
<dbReference type="InterPro" id="IPR050398">
    <property type="entry name" value="HssS/ArlS-like"/>
</dbReference>
<name>A0A9D2MN60_9FIRM</name>
<dbReference type="InterPro" id="IPR036890">
    <property type="entry name" value="HATPase_C_sf"/>
</dbReference>
<evidence type="ECO:0000256" key="13">
    <source>
        <dbReference type="ARBA" id="ARBA00023136"/>
    </source>
</evidence>
<keyword evidence="5" id="KW-0597">Phosphoprotein</keyword>
<evidence type="ECO:0000256" key="10">
    <source>
        <dbReference type="ARBA" id="ARBA00022840"/>
    </source>
</evidence>
<feature type="transmembrane region" description="Helical" evidence="14">
    <location>
        <begin position="237"/>
        <end position="260"/>
    </location>
</feature>
<dbReference type="Gene3D" id="1.10.287.130">
    <property type="match status" value="1"/>
</dbReference>
<comment type="caution">
    <text evidence="16">The sequence shown here is derived from an EMBL/GenBank/DDBJ whole genome shotgun (WGS) entry which is preliminary data.</text>
</comment>
<dbReference type="CDD" id="cd00082">
    <property type="entry name" value="HisKA"/>
    <property type="match status" value="1"/>
</dbReference>
<dbReference type="AlphaFoldDB" id="A0A9D2MN60"/>
<dbReference type="FunFam" id="1.10.287.130:FF:000001">
    <property type="entry name" value="Two-component sensor histidine kinase"/>
    <property type="match status" value="1"/>
</dbReference>
<keyword evidence="12" id="KW-0902">Two-component regulatory system</keyword>
<reference evidence="16" key="1">
    <citation type="journal article" date="2021" name="PeerJ">
        <title>Extensive microbial diversity within the chicken gut microbiome revealed by metagenomics and culture.</title>
        <authorList>
            <person name="Gilroy R."/>
            <person name="Ravi A."/>
            <person name="Getino M."/>
            <person name="Pursley I."/>
            <person name="Horton D.L."/>
            <person name="Alikhan N.F."/>
            <person name="Baker D."/>
            <person name="Gharbi K."/>
            <person name="Hall N."/>
            <person name="Watson M."/>
            <person name="Adriaenssens E.M."/>
            <person name="Foster-Nyarko E."/>
            <person name="Jarju S."/>
            <person name="Secka A."/>
            <person name="Antonio M."/>
            <person name="Oren A."/>
            <person name="Chaudhuri R.R."/>
            <person name="La Ragione R."/>
            <person name="Hildebrand F."/>
            <person name="Pallen M.J."/>
        </authorList>
    </citation>
    <scope>NUCLEOTIDE SEQUENCE</scope>
    <source>
        <strain evidence="16">CHK192-8294</strain>
    </source>
</reference>
<evidence type="ECO:0000256" key="3">
    <source>
        <dbReference type="ARBA" id="ARBA00012438"/>
    </source>
</evidence>
<feature type="transmembrane region" description="Helical" evidence="14">
    <location>
        <begin position="377"/>
        <end position="410"/>
    </location>
</feature>
<feature type="domain" description="Histidine kinase" evidence="15">
    <location>
        <begin position="478"/>
        <end position="694"/>
    </location>
</feature>
<evidence type="ECO:0000256" key="14">
    <source>
        <dbReference type="SAM" id="Phobius"/>
    </source>
</evidence>
<dbReference type="GO" id="GO:0000155">
    <property type="term" value="F:phosphorelay sensor kinase activity"/>
    <property type="evidence" value="ECO:0007669"/>
    <property type="project" value="InterPro"/>
</dbReference>
<evidence type="ECO:0000256" key="7">
    <source>
        <dbReference type="ARBA" id="ARBA00022692"/>
    </source>
</evidence>
<evidence type="ECO:0000259" key="15">
    <source>
        <dbReference type="PROSITE" id="PS50109"/>
    </source>
</evidence>
<accession>A0A9D2MN60</accession>
<dbReference type="SUPFAM" id="SSF55874">
    <property type="entry name" value="ATPase domain of HSP90 chaperone/DNA topoisomerase II/histidine kinase"/>
    <property type="match status" value="1"/>
</dbReference>
<dbReference type="SMART" id="SM00387">
    <property type="entry name" value="HATPase_c"/>
    <property type="match status" value="1"/>
</dbReference>
<evidence type="ECO:0000256" key="6">
    <source>
        <dbReference type="ARBA" id="ARBA00022679"/>
    </source>
</evidence>
<dbReference type="InterPro" id="IPR003594">
    <property type="entry name" value="HATPase_dom"/>
</dbReference>
<evidence type="ECO:0000256" key="11">
    <source>
        <dbReference type="ARBA" id="ARBA00022989"/>
    </source>
</evidence>
<dbReference type="SUPFAM" id="SSF47384">
    <property type="entry name" value="Homodimeric domain of signal transducing histidine kinase"/>
    <property type="match status" value="1"/>
</dbReference>
<keyword evidence="13 14" id="KW-0472">Membrane</keyword>
<dbReference type="GO" id="GO:0005886">
    <property type="term" value="C:plasma membrane"/>
    <property type="evidence" value="ECO:0007669"/>
    <property type="project" value="UniProtKB-SubCell"/>
</dbReference>
<keyword evidence="10" id="KW-0067">ATP-binding</keyword>
<dbReference type="EC" id="2.7.13.3" evidence="3"/>
<dbReference type="Gene3D" id="3.30.565.10">
    <property type="entry name" value="Histidine kinase-like ATPase, C-terminal domain"/>
    <property type="match status" value="1"/>
</dbReference>
<keyword evidence="7 14" id="KW-0812">Transmembrane</keyword>
<feature type="transmembrane region" description="Helical" evidence="14">
    <location>
        <begin position="318"/>
        <end position="339"/>
    </location>
</feature>
<keyword evidence="6" id="KW-0808">Transferase</keyword>
<evidence type="ECO:0000256" key="4">
    <source>
        <dbReference type="ARBA" id="ARBA00022475"/>
    </source>
</evidence>
<dbReference type="PANTHER" id="PTHR45528">
    <property type="entry name" value="SENSOR HISTIDINE KINASE CPXA"/>
    <property type="match status" value="1"/>
</dbReference>
<protein>
    <recommendedName>
        <fullName evidence="3">histidine kinase</fullName>
        <ecNumber evidence="3">2.7.13.3</ecNumber>
    </recommendedName>
</protein>
<dbReference type="EMBL" id="DWXO01000091">
    <property type="protein sequence ID" value="HJB81277.1"/>
    <property type="molecule type" value="Genomic_DNA"/>
</dbReference>
<dbReference type="GO" id="GO:0005524">
    <property type="term" value="F:ATP binding"/>
    <property type="evidence" value="ECO:0007669"/>
    <property type="project" value="UniProtKB-KW"/>
</dbReference>
<evidence type="ECO:0000256" key="5">
    <source>
        <dbReference type="ARBA" id="ARBA00022553"/>
    </source>
</evidence>
<feature type="transmembrane region" description="Helical" evidence="14">
    <location>
        <begin position="12"/>
        <end position="33"/>
    </location>
</feature>
<dbReference type="Proteomes" id="UP000823921">
    <property type="component" value="Unassembled WGS sequence"/>
</dbReference>
<dbReference type="PROSITE" id="PS50109">
    <property type="entry name" value="HIS_KIN"/>
    <property type="match status" value="1"/>
</dbReference>
<feature type="transmembrane region" description="Helical" evidence="14">
    <location>
        <begin position="280"/>
        <end position="298"/>
    </location>
</feature>
<evidence type="ECO:0000256" key="2">
    <source>
        <dbReference type="ARBA" id="ARBA00004651"/>
    </source>
</evidence>
<evidence type="ECO:0000313" key="17">
    <source>
        <dbReference type="Proteomes" id="UP000823921"/>
    </source>
</evidence>
<evidence type="ECO:0000313" key="16">
    <source>
        <dbReference type="EMBL" id="HJB81277.1"/>
    </source>
</evidence>
<evidence type="ECO:0000256" key="12">
    <source>
        <dbReference type="ARBA" id="ARBA00023012"/>
    </source>
</evidence>
<keyword evidence="4" id="KW-1003">Cell membrane</keyword>
<comment type="catalytic activity">
    <reaction evidence="1">
        <text>ATP + protein L-histidine = ADP + protein N-phospho-L-histidine.</text>
        <dbReference type="EC" id="2.7.13.3"/>
    </reaction>
</comment>
<comment type="subcellular location">
    <subcellularLocation>
        <location evidence="2">Cell membrane</location>
        <topology evidence="2">Multi-pass membrane protein</topology>
    </subcellularLocation>
</comment>
<keyword evidence="9 16" id="KW-0418">Kinase</keyword>